<feature type="non-terminal residue" evidence="5">
    <location>
        <position position="230"/>
    </location>
</feature>
<dbReference type="InterPro" id="IPR001091">
    <property type="entry name" value="RM_Methyltransferase"/>
</dbReference>
<evidence type="ECO:0000259" key="4">
    <source>
        <dbReference type="Pfam" id="PF01555"/>
    </source>
</evidence>
<comment type="similarity">
    <text evidence="3">Belongs to the N(4)/N(6)-methyltransferase family.</text>
</comment>
<organism evidence="5">
    <name type="scientific">Desulfofervidus auxilii</name>
    <dbReference type="NCBI Taxonomy" id="1621989"/>
    <lineage>
        <taxon>Bacteria</taxon>
        <taxon>Pseudomonadati</taxon>
        <taxon>Thermodesulfobacteriota</taxon>
        <taxon>Candidatus Desulfofervidia</taxon>
        <taxon>Candidatus Desulfofervidales</taxon>
        <taxon>Candidatus Desulfofervidaceae</taxon>
        <taxon>Candidatus Desulfofervidus</taxon>
    </lineage>
</organism>
<name>A0A7V1I452_DESA2</name>
<dbReference type="SUPFAM" id="SSF53335">
    <property type="entry name" value="S-adenosyl-L-methionine-dependent methyltransferases"/>
    <property type="match status" value="1"/>
</dbReference>
<evidence type="ECO:0000256" key="2">
    <source>
        <dbReference type="ARBA" id="ARBA00022679"/>
    </source>
</evidence>
<evidence type="ECO:0000256" key="3">
    <source>
        <dbReference type="RuleBase" id="RU362026"/>
    </source>
</evidence>
<protein>
    <recommendedName>
        <fullName evidence="3">Methyltransferase</fullName>
        <ecNumber evidence="3">2.1.1.-</ecNumber>
    </recommendedName>
</protein>
<dbReference type="PRINTS" id="PR00508">
    <property type="entry name" value="S21N4MTFRASE"/>
</dbReference>
<keyword evidence="1" id="KW-0489">Methyltransferase</keyword>
<dbReference type="InterPro" id="IPR029063">
    <property type="entry name" value="SAM-dependent_MTases_sf"/>
</dbReference>
<sequence>MSYYSISLDEIRQKVDRKNGRKKPSYEPVLAFGDLSYPNVKEQINEFGEKIIRVDGDIPVNLPIKNEQRFLFISYDQTALTHGLHKYPAKFFPELPRWLIKKYSNKGDIILDPFCGSGTTNVEALLNYRHSVGIDVDPFSRYLSKVKTTPLDKYNLELSRDKLLQEVLAFRPSFVNERDVPKFPYRDRWFNREIILELAYIRKVIEKLDADNDIKDFFKICFSSIIRSVS</sequence>
<feature type="domain" description="DNA methylase N-4/N-6" evidence="4">
    <location>
        <begin position="71"/>
        <end position="138"/>
    </location>
</feature>
<evidence type="ECO:0000256" key="1">
    <source>
        <dbReference type="ARBA" id="ARBA00022603"/>
    </source>
</evidence>
<accession>A0A7V1I452</accession>
<proteinExistence type="inferred from homology"/>
<gene>
    <name evidence="5" type="ORF">ENJ03_02850</name>
</gene>
<evidence type="ECO:0000313" key="5">
    <source>
        <dbReference type="EMBL" id="HEB74141.1"/>
    </source>
</evidence>
<dbReference type="GO" id="GO:0032259">
    <property type="term" value="P:methylation"/>
    <property type="evidence" value="ECO:0007669"/>
    <property type="project" value="UniProtKB-KW"/>
</dbReference>
<dbReference type="InterPro" id="IPR002941">
    <property type="entry name" value="DNA_methylase_N4/N6"/>
</dbReference>
<dbReference type="GO" id="GO:0003677">
    <property type="term" value="F:DNA binding"/>
    <property type="evidence" value="ECO:0007669"/>
    <property type="project" value="InterPro"/>
</dbReference>
<dbReference type="EMBL" id="DRKW01000163">
    <property type="protein sequence ID" value="HEB74141.1"/>
    <property type="molecule type" value="Genomic_DNA"/>
</dbReference>
<dbReference type="Proteomes" id="UP000886268">
    <property type="component" value="Unassembled WGS sequence"/>
</dbReference>
<reference evidence="5" key="1">
    <citation type="journal article" date="2020" name="mSystems">
        <title>Genome- and Community-Level Interaction Insights into Carbon Utilization and Element Cycling Functions of Hydrothermarchaeota in Hydrothermal Sediment.</title>
        <authorList>
            <person name="Zhou Z."/>
            <person name="Liu Y."/>
            <person name="Xu W."/>
            <person name="Pan J."/>
            <person name="Luo Z.H."/>
            <person name="Li M."/>
        </authorList>
    </citation>
    <scope>NUCLEOTIDE SEQUENCE [LARGE SCALE GENOMIC DNA]</scope>
    <source>
        <strain evidence="5">HyVt-45</strain>
    </source>
</reference>
<dbReference type="GO" id="GO:0008170">
    <property type="term" value="F:N-methyltransferase activity"/>
    <property type="evidence" value="ECO:0007669"/>
    <property type="project" value="InterPro"/>
</dbReference>
<dbReference type="EC" id="2.1.1.-" evidence="3"/>
<comment type="caution">
    <text evidence="5">The sequence shown here is derived from an EMBL/GenBank/DDBJ whole genome shotgun (WGS) entry which is preliminary data.</text>
</comment>
<dbReference type="AlphaFoldDB" id="A0A7V1I452"/>
<dbReference type="Pfam" id="PF01555">
    <property type="entry name" value="N6_N4_Mtase"/>
    <property type="match status" value="1"/>
</dbReference>
<dbReference type="Gene3D" id="3.40.50.150">
    <property type="entry name" value="Vaccinia Virus protein VP39"/>
    <property type="match status" value="1"/>
</dbReference>
<keyword evidence="2" id="KW-0808">Transferase</keyword>